<proteinExistence type="predicted"/>
<dbReference type="EMBL" id="CAXAMM010009668">
    <property type="protein sequence ID" value="CAK9021068.1"/>
    <property type="molecule type" value="Genomic_DNA"/>
</dbReference>
<evidence type="ECO:0000313" key="2">
    <source>
        <dbReference type="Proteomes" id="UP001642464"/>
    </source>
</evidence>
<dbReference type="Proteomes" id="UP001642464">
    <property type="component" value="Unassembled WGS sequence"/>
</dbReference>
<dbReference type="Gene3D" id="2.60.120.920">
    <property type="match status" value="1"/>
</dbReference>
<dbReference type="InterPro" id="IPR043136">
    <property type="entry name" value="B30.2/SPRY_sf"/>
</dbReference>
<sequence>MRSGDLRKLSCPRSAASAAQDSKEEWEAFYPVEADDGSEAVQDGQDGSFHVSGKAKGDAPVCALYSEAISSGEYFEVTCEQLKESAFIGISTEAAFAKGYKCRGLFFGGPGNLANGGGLLRGNFGDGLQTGSVVGFLSDIESSTVKVTVYQGGRCLGQAFESPLQDPSAPIFPVIQAKADGDKFRIVKATPPKERRREPAGGSHFAVGTWRVEKLMVGPELGEFPLASKMDGKPVLLTIKEAEDKKFHLSAKVANTINFQVVLKEDPSAAPFEAVEVAGGMSTMMMGTPGEMEVESVLKLSEVRKWIFNESLLLQGPTLEVSLLPAVEEMPPVNEPL</sequence>
<reference evidence="1 2" key="1">
    <citation type="submission" date="2024-02" db="EMBL/GenBank/DDBJ databases">
        <authorList>
            <person name="Chen Y."/>
            <person name="Shah S."/>
            <person name="Dougan E. K."/>
            <person name="Thang M."/>
            <person name="Chan C."/>
        </authorList>
    </citation>
    <scope>NUCLEOTIDE SEQUENCE [LARGE SCALE GENOMIC DNA]</scope>
</reference>
<gene>
    <name evidence="1" type="ORF">SCF082_LOCUS15176</name>
</gene>
<dbReference type="SUPFAM" id="SSF49899">
    <property type="entry name" value="Concanavalin A-like lectins/glucanases"/>
    <property type="match status" value="1"/>
</dbReference>
<name>A0ABP0K336_9DINO</name>
<dbReference type="InterPro" id="IPR013320">
    <property type="entry name" value="ConA-like_dom_sf"/>
</dbReference>
<protein>
    <submittedName>
        <fullName evidence="1">Mitochondrial</fullName>
    </submittedName>
</protein>
<keyword evidence="2" id="KW-1185">Reference proteome</keyword>
<evidence type="ECO:0000313" key="1">
    <source>
        <dbReference type="EMBL" id="CAK9021068.1"/>
    </source>
</evidence>
<organism evidence="1 2">
    <name type="scientific">Durusdinium trenchii</name>
    <dbReference type="NCBI Taxonomy" id="1381693"/>
    <lineage>
        <taxon>Eukaryota</taxon>
        <taxon>Sar</taxon>
        <taxon>Alveolata</taxon>
        <taxon>Dinophyceae</taxon>
        <taxon>Suessiales</taxon>
        <taxon>Symbiodiniaceae</taxon>
        <taxon>Durusdinium</taxon>
    </lineage>
</organism>
<comment type="caution">
    <text evidence="1">The sequence shown here is derived from an EMBL/GenBank/DDBJ whole genome shotgun (WGS) entry which is preliminary data.</text>
</comment>
<accession>A0ABP0K336</accession>